<protein>
    <submittedName>
        <fullName evidence="3">MspA protein</fullName>
    </submittedName>
</protein>
<dbReference type="EMBL" id="JAMTCJ010000004">
    <property type="protein sequence ID" value="MCP2177961.1"/>
    <property type="molecule type" value="Genomic_DNA"/>
</dbReference>
<dbReference type="Gene3D" id="2.60.40.1650">
    <property type="entry name" value="Porin MspA (Ig-like beta-sandwich domain)"/>
    <property type="match status" value="1"/>
</dbReference>
<evidence type="ECO:0000256" key="2">
    <source>
        <dbReference type="SAM" id="SignalP"/>
    </source>
</evidence>
<sequence>MSKNSTALRRAASLGAMTMVGAAAVGLVAPGAANADTFVKLPNGAIRGDDGIALTRSNERAQLSPSLAANGAGRTAWVSADIKLSAPNLKSKKAGPNRGAQSESNSTSGTLGTNSTETNGAAATLSTGYIVGCQVAVGNLTLGGGATVNNIGAALPTATVNGSFSLPLTPGAVSFVIVNSKNIEKKGTYYISYDRAQLQIQGCGGYAQARAFTVVETTGESQQKVTLYGKPFSIG</sequence>
<feature type="region of interest" description="Disordered" evidence="1">
    <location>
        <begin position="88"/>
        <end position="116"/>
    </location>
</feature>
<reference evidence="3 4" key="1">
    <citation type="submission" date="2022-06" db="EMBL/GenBank/DDBJ databases">
        <title>Genomic Encyclopedia of Archaeal and Bacterial Type Strains, Phase II (KMG-II): from individual species to whole genera.</title>
        <authorList>
            <person name="Goeker M."/>
        </authorList>
    </citation>
    <scope>NUCLEOTIDE SEQUENCE [LARGE SCALE GENOMIC DNA]</scope>
    <source>
        <strain evidence="3 4">DSM 44693</strain>
    </source>
</reference>
<dbReference type="InterPro" id="IPR015286">
    <property type="entry name" value="Porin_fam_mycobact-type"/>
</dbReference>
<evidence type="ECO:0000313" key="4">
    <source>
        <dbReference type="Proteomes" id="UP001206895"/>
    </source>
</evidence>
<keyword evidence="4" id="KW-1185">Reference proteome</keyword>
<evidence type="ECO:0000256" key="1">
    <source>
        <dbReference type="SAM" id="MobiDB-lite"/>
    </source>
</evidence>
<feature type="signal peptide" evidence="2">
    <location>
        <begin position="1"/>
        <end position="35"/>
    </location>
</feature>
<dbReference type="Proteomes" id="UP001206895">
    <property type="component" value="Unassembled WGS sequence"/>
</dbReference>
<organism evidence="3 4">
    <name type="scientific">Williamsia maris</name>
    <dbReference type="NCBI Taxonomy" id="72806"/>
    <lineage>
        <taxon>Bacteria</taxon>
        <taxon>Bacillati</taxon>
        <taxon>Actinomycetota</taxon>
        <taxon>Actinomycetes</taxon>
        <taxon>Mycobacteriales</taxon>
        <taxon>Nocardiaceae</taxon>
        <taxon>Williamsia</taxon>
    </lineage>
</organism>
<feature type="compositionally biased region" description="Low complexity" evidence="1">
    <location>
        <begin position="102"/>
        <end position="116"/>
    </location>
</feature>
<proteinExistence type="predicted"/>
<keyword evidence="2" id="KW-0732">Signal</keyword>
<dbReference type="Pfam" id="PF09203">
    <property type="entry name" value="MspA"/>
    <property type="match status" value="1"/>
</dbReference>
<name>A0ABT1HJ43_9NOCA</name>
<gene>
    <name evidence="3" type="ORF">LX13_003802</name>
</gene>
<feature type="chain" id="PRO_5047214813" evidence="2">
    <location>
        <begin position="36"/>
        <end position="235"/>
    </location>
</feature>
<dbReference type="RefSeq" id="WP_253662928.1">
    <property type="nucleotide sequence ID" value="NZ_BAAAJQ010000003.1"/>
</dbReference>
<evidence type="ECO:0000313" key="3">
    <source>
        <dbReference type="EMBL" id="MCP2177961.1"/>
    </source>
</evidence>
<accession>A0ABT1HJ43</accession>
<comment type="caution">
    <text evidence="3">The sequence shown here is derived from an EMBL/GenBank/DDBJ whole genome shotgun (WGS) entry which is preliminary data.</text>
</comment>